<proteinExistence type="predicted"/>
<sequence length="101" mass="11597">MIMPLAPAQVTMSEWNIIVIIKDGKKIEKFLGYSLHDNTYRISSQVLEYDAENKRGFTESGSVYEFIDAPGELHPEAQEIFDKLNAWEMVSVSLKFEIEQP</sequence>
<keyword evidence="2" id="KW-1185">Reference proteome</keyword>
<accession>A0ABN0TU24</accession>
<gene>
    <name evidence="1" type="ORF">GCM10008964_21770</name>
</gene>
<comment type="caution">
    <text evidence="1">The sequence shown here is derived from an EMBL/GenBank/DDBJ whole genome shotgun (WGS) entry which is preliminary data.</text>
</comment>
<evidence type="ECO:0000313" key="1">
    <source>
        <dbReference type="EMBL" id="GAA0230028.1"/>
    </source>
</evidence>
<dbReference type="EMBL" id="BAAADG010000008">
    <property type="protein sequence ID" value="GAA0230028.1"/>
    <property type="molecule type" value="Genomic_DNA"/>
</dbReference>
<name>A0ABN0TU24_9GAMM</name>
<dbReference type="Proteomes" id="UP001501476">
    <property type="component" value="Unassembled WGS sequence"/>
</dbReference>
<dbReference type="RefSeq" id="WP_286304713.1">
    <property type="nucleotide sequence ID" value="NZ_AP027741.1"/>
</dbReference>
<organism evidence="1 2">
    <name type="scientific">Methylophaga marina</name>
    <dbReference type="NCBI Taxonomy" id="45495"/>
    <lineage>
        <taxon>Bacteria</taxon>
        <taxon>Pseudomonadati</taxon>
        <taxon>Pseudomonadota</taxon>
        <taxon>Gammaproteobacteria</taxon>
        <taxon>Thiotrichales</taxon>
        <taxon>Piscirickettsiaceae</taxon>
        <taxon>Methylophaga</taxon>
    </lineage>
</organism>
<reference evidence="1 2" key="1">
    <citation type="journal article" date="2019" name="Int. J. Syst. Evol. Microbiol.">
        <title>The Global Catalogue of Microorganisms (GCM) 10K type strain sequencing project: providing services to taxonomists for standard genome sequencing and annotation.</title>
        <authorList>
            <consortium name="The Broad Institute Genomics Platform"/>
            <consortium name="The Broad Institute Genome Sequencing Center for Infectious Disease"/>
            <person name="Wu L."/>
            <person name="Ma J."/>
        </authorList>
    </citation>
    <scope>NUCLEOTIDE SEQUENCE [LARGE SCALE GENOMIC DNA]</scope>
    <source>
        <strain evidence="1 2">JCM 6886</strain>
    </source>
</reference>
<protein>
    <submittedName>
        <fullName evidence="1">Uncharacterized protein</fullName>
    </submittedName>
</protein>
<evidence type="ECO:0000313" key="2">
    <source>
        <dbReference type="Proteomes" id="UP001501476"/>
    </source>
</evidence>